<evidence type="ECO:0000256" key="11">
    <source>
        <dbReference type="SAM" id="Phobius"/>
    </source>
</evidence>
<dbReference type="Pfam" id="PF01514">
    <property type="entry name" value="YscJ_FliF"/>
    <property type="match status" value="1"/>
</dbReference>
<dbReference type="InterPro" id="IPR006182">
    <property type="entry name" value="FliF_N_dom"/>
</dbReference>
<dbReference type="PIRSF" id="PIRSF004862">
    <property type="entry name" value="FliF"/>
    <property type="match status" value="1"/>
</dbReference>
<dbReference type="InterPro" id="IPR043427">
    <property type="entry name" value="YscJ/FliF"/>
</dbReference>
<dbReference type="PANTHER" id="PTHR30046:SF0">
    <property type="entry name" value="FLAGELLAR M-RING PROTEIN"/>
    <property type="match status" value="1"/>
</dbReference>
<dbReference type="EMBL" id="JBEHHI010000001">
    <property type="protein sequence ID" value="MEX5727924.1"/>
    <property type="molecule type" value="Genomic_DNA"/>
</dbReference>
<comment type="function">
    <text evidence="9">The M ring may be actively involved in energy transduction.</text>
</comment>
<evidence type="ECO:0000259" key="12">
    <source>
        <dbReference type="Pfam" id="PF01514"/>
    </source>
</evidence>
<keyword evidence="14" id="KW-0282">Flagellum</keyword>
<name>A0ABV3XS78_9RHOB</name>
<keyword evidence="6 11" id="KW-1133">Transmembrane helix</keyword>
<evidence type="ECO:0000259" key="13">
    <source>
        <dbReference type="Pfam" id="PF08345"/>
    </source>
</evidence>
<protein>
    <recommendedName>
        <fullName evidence="9">Flagellar M-ring protein</fullName>
    </recommendedName>
</protein>
<feature type="region of interest" description="Disordered" evidence="10">
    <location>
        <begin position="271"/>
        <end position="318"/>
    </location>
</feature>
<keyword evidence="14" id="KW-0969">Cilium</keyword>
<sequence length="514" mass="53487">MAQIMAVWSALDARKRAIVALATLGVFAAVLALSQMAAAPRMALLYSGLAPGAAGEVVRALEQAAVAHEVRGEAIYVDARQRDALRLTLASDGLPSNGAAGYELLDSLSGFGTTSQMFDAAYWRAKEGELARTVLASPQIRSARVHLATPARQSFRRVAAPSAAVTVTTVSGPLAPGQAQALRHLVAASVAGLAPEAVEVIDGARGLILSDSAALPGAVADRAGALKRNVERLLEARLGPGRAVVEVNVATVTQRESIRERRFDPDGRVVVSTETTERRQTAKDNDGGAVTVASNLPDGDASSERTSAREDSETRTRTNYELSETAREILRQPGALKRLSVAVLIDAGEAAGGPLPEDEMQALHDLIASSVGFDAARGDVITLRALPFTAVAPTGTAAAAAGVWSALADPMALLQLAVFAVVALVLGLFVLRPVLVGRATAGAAELPPPEGLTGEIEGTAAPAAEITLIGQTGTDATTPDDAPPAARLRRLIEHRRGEAVEILRDWIEQGEERA</sequence>
<evidence type="ECO:0000256" key="8">
    <source>
        <dbReference type="ARBA" id="ARBA00023143"/>
    </source>
</evidence>
<feature type="domain" description="Flagellar M-ring N-terminal" evidence="12">
    <location>
        <begin position="39"/>
        <end position="204"/>
    </location>
</feature>
<comment type="caution">
    <text evidence="14">The sequence shown here is derived from an EMBL/GenBank/DDBJ whole genome shotgun (WGS) entry which is preliminary data.</text>
</comment>
<feature type="domain" description="Flagellar M-ring C-terminal" evidence="13">
    <location>
        <begin position="234"/>
        <end position="388"/>
    </location>
</feature>
<dbReference type="Pfam" id="PF08345">
    <property type="entry name" value="YscJ_FliF_C"/>
    <property type="match status" value="1"/>
</dbReference>
<evidence type="ECO:0000256" key="4">
    <source>
        <dbReference type="ARBA" id="ARBA00022475"/>
    </source>
</evidence>
<dbReference type="InterPro" id="IPR000067">
    <property type="entry name" value="FlgMring_FliF"/>
</dbReference>
<evidence type="ECO:0000313" key="14">
    <source>
        <dbReference type="EMBL" id="MEX5727924.1"/>
    </source>
</evidence>
<evidence type="ECO:0000256" key="7">
    <source>
        <dbReference type="ARBA" id="ARBA00023136"/>
    </source>
</evidence>
<dbReference type="InterPro" id="IPR013556">
    <property type="entry name" value="Flag_M-ring_C"/>
</dbReference>
<keyword evidence="8 9" id="KW-0975">Bacterial flagellum</keyword>
<comment type="similarity">
    <text evidence="3 9">Belongs to the FliF family.</text>
</comment>
<organism evidence="14 15">
    <name type="scientific">Rhodovulum iodosum</name>
    <dbReference type="NCBI Taxonomy" id="68291"/>
    <lineage>
        <taxon>Bacteria</taxon>
        <taxon>Pseudomonadati</taxon>
        <taxon>Pseudomonadota</taxon>
        <taxon>Alphaproteobacteria</taxon>
        <taxon>Rhodobacterales</taxon>
        <taxon>Paracoccaceae</taxon>
        <taxon>Rhodovulum</taxon>
    </lineage>
</organism>
<feature type="transmembrane region" description="Helical" evidence="11">
    <location>
        <begin position="412"/>
        <end position="431"/>
    </location>
</feature>
<gene>
    <name evidence="14" type="ORF">Ga0609869_001277</name>
</gene>
<proteinExistence type="inferred from homology"/>
<evidence type="ECO:0000256" key="9">
    <source>
        <dbReference type="PIRNR" id="PIRNR004862"/>
    </source>
</evidence>
<dbReference type="Gene3D" id="3.30.300.30">
    <property type="match status" value="1"/>
</dbReference>
<feature type="compositionally biased region" description="Basic and acidic residues" evidence="10">
    <location>
        <begin position="302"/>
        <end position="318"/>
    </location>
</feature>
<keyword evidence="4" id="KW-1003">Cell membrane</keyword>
<feature type="compositionally biased region" description="Basic and acidic residues" evidence="10">
    <location>
        <begin position="275"/>
        <end position="286"/>
    </location>
</feature>
<accession>A0ABV3XS78</accession>
<evidence type="ECO:0000256" key="6">
    <source>
        <dbReference type="ARBA" id="ARBA00022989"/>
    </source>
</evidence>
<evidence type="ECO:0000256" key="1">
    <source>
        <dbReference type="ARBA" id="ARBA00004117"/>
    </source>
</evidence>
<dbReference type="PANTHER" id="PTHR30046">
    <property type="entry name" value="FLAGELLAR M-RING PROTEIN"/>
    <property type="match status" value="1"/>
</dbReference>
<keyword evidence="7 11" id="KW-0472">Membrane</keyword>
<evidence type="ECO:0000256" key="10">
    <source>
        <dbReference type="SAM" id="MobiDB-lite"/>
    </source>
</evidence>
<evidence type="ECO:0000256" key="3">
    <source>
        <dbReference type="ARBA" id="ARBA00007971"/>
    </source>
</evidence>
<keyword evidence="15" id="KW-1185">Reference proteome</keyword>
<reference evidence="14 15" key="1">
    <citation type="submission" date="2024-06" db="EMBL/GenBank/DDBJ databases">
        <title>Genome of Rhodovulum iodosum, a marine photoferrotroph.</title>
        <authorList>
            <person name="Bianchini G."/>
            <person name="Nikeleit V."/>
            <person name="Kappler A."/>
            <person name="Bryce C."/>
            <person name="Sanchez-Baracaldo P."/>
        </authorList>
    </citation>
    <scope>NUCLEOTIDE SEQUENCE [LARGE SCALE GENOMIC DNA]</scope>
    <source>
        <strain evidence="14 15">UT/N1</strain>
    </source>
</reference>
<dbReference type="PRINTS" id="PR01009">
    <property type="entry name" value="FLGMRINGFLIF"/>
</dbReference>
<evidence type="ECO:0000256" key="2">
    <source>
        <dbReference type="ARBA" id="ARBA00004651"/>
    </source>
</evidence>
<evidence type="ECO:0000313" key="15">
    <source>
        <dbReference type="Proteomes" id="UP001560019"/>
    </source>
</evidence>
<evidence type="ECO:0000256" key="5">
    <source>
        <dbReference type="ARBA" id="ARBA00022692"/>
    </source>
</evidence>
<comment type="subcellular location">
    <subcellularLocation>
        <location evidence="1 9">Bacterial flagellum basal body</location>
    </subcellularLocation>
    <subcellularLocation>
        <location evidence="2">Cell membrane</location>
        <topology evidence="2">Multi-pass membrane protein</topology>
    </subcellularLocation>
</comment>
<dbReference type="Proteomes" id="UP001560019">
    <property type="component" value="Unassembled WGS sequence"/>
</dbReference>
<dbReference type="InterPro" id="IPR045851">
    <property type="entry name" value="AMP-bd_C_sf"/>
</dbReference>
<keyword evidence="14" id="KW-0966">Cell projection</keyword>
<dbReference type="NCBIfam" id="TIGR00206">
    <property type="entry name" value="fliF"/>
    <property type="match status" value="1"/>
</dbReference>
<keyword evidence="5 11" id="KW-0812">Transmembrane</keyword>